<comment type="similarity">
    <text evidence="4">In the C-terminal section; belongs to the eukaryotic ribosomal protein eL40 family.</text>
</comment>
<dbReference type="PRINTS" id="PR00348">
    <property type="entry name" value="UBIQUITIN"/>
</dbReference>
<dbReference type="Pfam" id="PF01020">
    <property type="entry name" value="Ribosomal_L40e"/>
    <property type="match status" value="1"/>
</dbReference>
<dbReference type="SMART" id="SM00213">
    <property type="entry name" value="UBQ"/>
    <property type="match status" value="1"/>
</dbReference>
<dbReference type="GO" id="GO:0006412">
    <property type="term" value="P:translation"/>
    <property type="evidence" value="ECO:0007669"/>
    <property type="project" value="InterPro"/>
</dbReference>
<reference evidence="10" key="1">
    <citation type="submission" date="2021-02" db="EMBL/GenBank/DDBJ databases">
        <authorList>
            <person name="Bekaert M."/>
        </authorList>
    </citation>
    <scope>NUCLEOTIDE SEQUENCE</scope>
    <source>
        <strain evidence="10">IoA-00</strain>
    </source>
</reference>
<dbReference type="PANTHER" id="PTHR10666">
    <property type="entry name" value="UBIQUITIN"/>
    <property type="match status" value="1"/>
</dbReference>
<dbReference type="Gene3D" id="3.90.1140.10">
    <property type="entry name" value="Cyclic phosphodiesterase"/>
    <property type="match status" value="1"/>
</dbReference>
<dbReference type="AlphaFoldDB" id="A0A7R8CRJ5"/>
<dbReference type="Proteomes" id="UP000675881">
    <property type="component" value="Chromosome 2"/>
</dbReference>
<dbReference type="Pfam" id="PF10469">
    <property type="entry name" value="AKAP7_NLS"/>
    <property type="match status" value="1"/>
</dbReference>
<comment type="subcellular location">
    <subcellularLocation>
        <location evidence="2">Cytoplasm</location>
    </subcellularLocation>
    <subcellularLocation>
        <location evidence="1">Nucleus</location>
    </subcellularLocation>
</comment>
<dbReference type="InterPro" id="IPR029071">
    <property type="entry name" value="Ubiquitin-like_domsf"/>
</dbReference>
<dbReference type="GO" id="GO:0003735">
    <property type="term" value="F:structural constituent of ribosome"/>
    <property type="evidence" value="ECO:0007669"/>
    <property type="project" value="InterPro"/>
</dbReference>
<comment type="similarity">
    <text evidence="3">In the N-terminal section; belongs to the ubiquitin family.</text>
</comment>
<dbReference type="InterPro" id="IPR001975">
    <property type="entry name" value="Ribosomal_eL40_dom"/>
</dbReference>
<dbReference type="GO" id="GO:0005737">
    <property type="term" value="C:cytoplasm"/>
    <property type="evidence" value="ECO:0007669"/>
    <property type="project" value="UniProtKB-SubCell"/>
</dbReference>
<accession>A0A7R8CRJ5</accession>
<dbReference type="SUPFAM" id="SSF55144">
    <property type="entry name" value="LigT-like"/>
    <property type="match status" value="1"/>
</dbReference>
<dbReference type="Gene3D" id="4.10.1060.50">
    <property type="match status" value="1"/>
</dbReference>
<dbReference type="FunFam" id="3.10.20.90:FF:000160">
    <property type="entry name" value="Polyubiquitin-C"/>
    <property type="match status" value="1"/>
</dbReference>
<dbReference type="Pfam" id="PF00240">
    <property type="entry name" value="ubiquitin"/>
    <property type="match status" value="1"/>
</dbReference>
<keyword evidence="7" id="KW-0539">Nucleus</keyword>
<dbReference type="SMART" id="SM01377">
    <property type="entry name" value="Ribosomal_L40e"/>
    <property type="match status" value="1"/>
</dbReference>
<evidence type="ECO:0000256" key="2">
    <source>
        <dbReference type="ARBA" id="ARBA00004496"/>
    </source>
</evidence>
<dbReference type="InterPro" id="IPR009097">
    <property type="entry name" value="Cyclic_Pdiesterase"/>
</dbReference>
<dbReference type="InterPro" id="IPR000626">
    <property type="entry name" value="Ubiquitin-like_dom"/>
</dbReference>
<evidence type="ECO:0000256" key="6">
    <source>
        <dbReference type="ARBA" id="ARBA00022980"/>
    </source>
</evidence>
<dbReference type="EMBL" id="HG994581">
    <property type="protein sequence ID" value="CAF2871210.1"/>
    <property type="molecule type" value="Genomic_DNA"/>
</dbReference>
<dbReference type="GO" id="GO:1990904">
    <property type="term" value="C:ribonucleoprotein complex"/>
    <property type="evidence" value="ECO:0007669"/>
    <property type="project" value="UniProtKB-KW"/>
</dbReference>
<sequence length="690" mass="78303">MCIFQSGKDIPPVVSSKPPDTTIIVEHNHIYHYGISLLAPLDSSSRYSTSSLMKLIQGSLEDSLLLASFFDNAVVFLLPLYLIFEVSWLITGTIWVFGSSSISDPNACDHTLYVFSLVVIINFWIHLLTPLIFMITLCCTRIFPFCGYSAYWKIAKTAIDNWTRRTRLLIASTLSLPLGISMISVGIMSLSHCTTESEDKLSDSTSRIPIWLIVSGVALLFVPTIYLVYDKYCKHEDSGPLIKALSQTVVITYLLIGLAWAIVGFLWVFGSVSHEICGSDSATYRFAFSTLIILNMIKFIHWKTRTCSVKRNNSNTALVSYSNFYFNSTLPFSFPPFPVKARGYTIENVKTKIQDKEGIPPDQQRLIFAGKQLEDGRTLSDYNIQKESTLHLVLRLRGGVIEPTLRLLAQKYNADKMICRKCYARLHPRATNCRKKKCGHTSNIRPKKKLNKGDERGIYKVISEIDELRLKKEMEKEEYIDDDSDTESGSDEDNTLIFVGNPIKDPQILSGIVEVQNSIREHEQILRDCCMDNRLIHLTFEMLILDGNEGIREGTDLIDRGSDIIKNLQEIELQIEGLGTFGQRVLYAKVNPTDQMLFNQLHSIILSAIKESSPKVKTTNKFEYVPHITITKVSRPISKIRHSKYIPGSYYSQFDQKSFGKFVVDNIKLCVIENDRGSDGFYRTLNTIEL</sequence>
<keyword evidence="6" id="KW-0689">Ribosomal protein</keyword>
<keyword evidence="8" id="KW-0687">Ribonucleoprotein</keyword>
<dbReference type="InterPro" id="IPR019954">
    <property type="entry name" value="Ubiquitin_CS"/>
</dbReference>
<evidence type="ECO:0000256" key="5">
    <source>
        <dbReference type="ARBA" id="ARBA00022490"/>
    </source>
</evidence>
<dbReference type="InterPro" id="IPR019510">
    <property type="entry name" value="AKAP7-like_phosphoesterase"/>
</dbReference>
<evidence type="ECO:0000256" key="4">
    <source>
        <dbReference type="ARBA" id="ARBA00010570"/>
    </source>
</evidence>
<evidence type="ECO:0000313" key="11">
    <source>
        <dbReference type="Proteomes" id="UP000675881"/>
    </source>
</evidence>
<dbReference type="PROSITE" id="PS00299">
    <property type="entry name" value="UBIQUITIN_1"/>
    <property type="match status" value="1"/>
</dbReference>
<dbReference type="GO" id="GO:0005840">
    <property type="term" value="C:ribosome"/>
    <property type="evidence" value="ECO:0007669"/>
    <property type="project" value="UniProtKB-KW"/>
</dbReference>
<evidence type="ECO:0000256" key="3">
    <source>
        <dbReference type="ARBA" id="ARBA00008373"/>
    </source>
</evidence>
<dbReference type="InterPro" id="IPR038587">
    <property type="entry name" value="Ribosomal_eL40_sf"/>
</dbReference>
<dbReference type="PROSITE" id="PS50053">
    <property type="entry name" value="UBIQUITIN_2"/>
    <property type="match status" value="1"/>
</dbReference>
<evidence type="ECO:0000256" key="1">
    <source>
        <dbReference type="ARBA" id="ARBA00004123"/>
    </source>
</evidence>
<keyword evidence="5" id="KW-0963">Cytoplasm</keyword>
<proteinExistence type="inferred from homology"/>
<evidence type="ECO:0000256" key="8">
    <source>
        <dbReference type="ARBA" id="ARBA00023274"/>
    </source>
</evidence>
<evidence type="ECO:0000256" key="7">
    <source>
        <dbReference type="ARBA" id="ARBA00023242"/>
    </source>
</evidence>
<protein>
    <recommendedName>
        <fullName evidence="9">Ubiquitin-ribosomal protein eL40 fusion protein</fullName>
    </recommendedName>
</protein>
<dbReference type="GO" id="GO:0005634">
    <property type="term" value="C:nucleus"/>
    <property type="evidence" value="ECO:0007669"/>
    <property type="project" value="UniProtKB-SubCell"/>
</dbReference>
<evidence type="ECO:0000256" key="9">
    <source>
        <dbReference type="ARBA" id="ARBA00035298"/>
    </source>
</evidence>
<dbReference type="InterPro" id="IPR050158">
    <property type="entry name" value="Ubiquitin_ubiquitin-like"/>
</dbReference>
<evidence type="ECO:0000313" key="10">
    <source>
        <dbReference type="EMBL" id="CAF2871210.1"/>
    </source>
</evidence>
<dbReference type="SUPFAM" id="SSF54236">
    <property type="entry name" value="Ubiquitin-like"/>
    <property type="match status" value="1"/>
</dbReference>
<gene>
    <name evidence="10" type="ORF">LSAA_6753</name>
</gene>
<dbReference type="Gene3D" id="3.10.20.90">
    <property type="entry name" value="Phosphatidylinositol 3-kinase Catalytic Subunit, Chain A, domain 1"/>
    <property type="match status" value="1"/>
</dbReference>
<dbReference type="OrthoDB" id="428577at2759"/>
<dbReference type="InterPro" id="IPR019956">
    <property type="entry name" value="Ubiquitin_dom"/>
</dbReference>
<keyword evidence="11" id="KW-1185">Reference proteome</keyword>
<name>A0A7R8CRJ5_LEPSM</name>
<organism evidence="10 11">
    <name type="scientific">Lepeophtheirus salmonis</name>
    <name type="common">Salmon louse</name>
    <name type="synonym">Caligus salmonis</name>
    <dbReference type="NCBI Taxonomy" id="72036"/>
    <lineage>
        <taxon>Eukaryota</taxon>
        <taxon>Metazoa</taxon>
        <taxon>Ecdysozoa</taxon>
        <taxon>Arthropoda</taxon>
        <taxon>Crustacea</taxon>
        <taxon>Multicrustacea</taxon>
        <taxon>Hexanauplia</taxon>
        <taxon>Copepoda</taxon>
        <taxon>Siphonostomatoida</taxon>
        <taxon>Caligidae</taxon>
        <taxon>Lepeophtheirus</taxon>
    </lineage>
</organism>
<dbReference type="FunFam" id="4.10.1060.50:FF:000001">
    <property type="entry name" value="ubiquitin-60S ribosomal protein L40"/>
    <property type="match status" value="1"/>
</dbReference>